<organism evidence="9 10">
    <name type="scientific">Tepidiforma flava</name>
    <dbReference type="NCBI Taxonomy" id="3004094"/>
    <lineage>
        <taxon>Bacteria</taxon>
        <taxon>Bacillati</taxon>
        <taxon>Chloroflexota</taxon>
        <taxon>Tepidiformia</taxon>
        <taxon>Tepidiformales</taxon>
        <taxon>Tepidiformaceae</taxon>
        <taxon>Tepidiforma</taxon>
    </lineage>
</organism>
<dbReference type="PRINTS" id="PR00344">
    <property type="entry name" value="BCTRLSENSOR"/>
</dbReference>
<evidence type="ECO:0000256" key="4">
    <source>
        <dbReference type="ARBA" id="ARBA00022777"/>
    </source>
</evidence>
<evidence type="ECO:0000256" key="3">
    <source>
        <dbReference type="ARBA" id="ARBA00022553"/>
    </source>
</evidence>
<feature type="domain" description="Histidine kinase" evidence="6">
    <location>
        <begin position="407"/>
        <end position="629"/>
    </location>
</feature>
<dbReference type="InterPro" id="IPR013656">
    <property type="entry name" value="PAS_4"/>
</dbReference>
<dbReference type="CDD" id="cd00130">
    <property type="entry name" value="PAS"/>
    <property type="match status" value="2"/>
</dbReference>
<feature type="domain" description="PAC" evidence="8">
    <location>
        <begin position="210"/>
        <end position="260"/>
    </location>
</feature>
<dbReference type="InterPro" id="IPR036890">
    <property type="entry name" value="HATPase_C_sf"/>
</dbReference>
<keyword evidence="4" id="KW-0808">Transferase</keyword>
<keyword evidence="4" id="KW-0418">Kinase</keyword>
<dbReference type="Gene3D" id="3.30.565.10">
    <property type="entry name" value="Histidine kinase-like ATPase, C-terminal domain"/>
    <property type="match status" value="1"/>
</dbReference>
<dbReference type="NCBIfam" id="TIGR00229">
    <property type="entry name" value="sensory_box"/>
    <property type="match status" value="3"/>
</dbReference>
<evidence type="ECO:0000256" key="1">
    <source>
        <dbReference type="ARBA" id="ARBA00000085"/>
    </source>
</evidence>
<dbReference type="EMBL" id="CP115149">
    <property type="protein sequence ID" value="WBL36941.1"/>
    <property type="molecule type" value="Genomic_DNA"/>
</dbReference>
<dbReference type="PROSITE" id="PS50113">
    <property type="entry name" value="PAC"/>
    <property type="match status" value="2"/>
</dbReference>
<dbReference type="SUPFAM" id="SSF47384">
    <property type="entry name" value="Homodimeric domain of signal transducing histidine kinase"/>
    <property type="match status" value="1"/>
</dbReference>
<dbReference type="SMART" id="SM00388">
    <property type="entry name" value="HisKA"/>
    <property type="match status" value="1"/>
</dbReference>
<dbReference type="CDD" id="cd00082">
    <property type="entry name" value="HisKA"/>
    <property type="match status" value="1"/>
</dbReference>
<dbReference type="Pfam" id="PF02518">
    <property type="entry name" value="HATPase_c"/>
    <property type="match status" value="1"/>
</dbReference>
<dbReference type="InterPro" id="IPR000700">
    <property type="entry name" value="PAS-assoc_C"/>
</dbReference>
<reference evidence="9 10" key="1">
    <citation type="journal article" date="2023" name="ISME J.">
        <title>Thermophilic Dehalococcoidia with unusual traits shed light on an unexpected past.</title>
        <authorList>
            <person name="Palmer M."/>
            <person name="Covington J.K."/>
            <person name="Zhou E.M."/>
            <person name="Thomas S.C."/>
            <person name="Habib N."/>
            <person name="Seymour C.O."/>
            <person name="Lai D."/>
            <person name="Johnston J."/>
            <person name="Hashimi A."/>
            <person name="Jiao J.Y."/>
            <person name="Muok A.R."/>
            <person name="Liu L."/>
            <person name="Xian W.D."/>
            <person name="Zhi X.Y."/>
            <person name="Li M.M."/>
            <person name="Silva L.P."/>
            <person name="Bowen B.P."/>
            <person name="Louie K."/>
            <person name="Briegel A."/>
            <person name="Pett-Ridge J."/>
            <person name="Weber P.K."/>
            <person name="Tocheva E.I."/>
            <person name="Woyke T."/>
            <person name="Northen T.R."/>
            <person name="Mayali X."/>
            <person name="Li W.J."/>
            <person name="Hedlund B.P."/>
        </authorList>
    </citation>
    <scope>NUCLEOTIDE SEQUENCE [LARGE SCALE GENOMIC DNA]</scope>
    <source>
        <strain evidence="9 10">YIM 72310</strain>
    </source>
</reference>
<dbReference type="InterPro" id="IPR003661">
    <property type="entry name" value="HisK_dim/P_dom"/>
</dbReference>
<dbReference type="SUPFAM" id="SSF55874">
    <property type="entry name" value="ATPase domain of HSP90 chaperone/DNA topoisomerase II/histidine kinase"/>
    <property type="match status" value="1"/>
</dbReference>
<dbReference type="EC" id="2.7.13.3" evidence="2"/>
<evidence type="ECO:0000259" key="7">
    <source>
        <dbReference type="PROSITE" id="PS50112"/>
    </source>
</evidence>
<dbReference type="RefSeq" id="WP_270057457.1">
    <property type="nucleotide sequence ID" value="NZ_CP115149.1"/>
</dbReference>
<evidence type="ECO:0000256" key="2">
    <source>
        <dbReference type="ARBA" id="ARBA00012438"/>
    </source>
</evidence>
<dbReference type="Proteomes" id="UP001212803">
    <property type="component" value="Chromosome"/>
</dbReference>
<accession>A0ABY7MBD7</accession>
<dbReference type="Gene3D" id="1.10.287.130">
    <property type="match status" value="1"/>
</dbReference>
<dbReference type="Pfam" id="PF00512">
    <property type="entry name" value="HisKA"/>
    <property type="match status" value="1"/>
</dbReference>
<comment type="catalytic activity">
    <reaction evidence="1">
        <text>ATP + protein L-histidine = ADP + protein N-phospho-L-histidine.</text>
        <dbReference type="EC" id="2.7.13.3"/>
    </reaction>
</comment>
<keyword evidence="5" id="KW-0902">Two-component regulatory system</keyword>
<dbReference type="InterPro" id="IPR005467">
    <property type="entry name" value="His_kinase_dom"/>
</dbReference>
<dbReference type="SMART" id="SM00091">
    <property type="entry name" value="PAS"/>
    <property type="match status" value="3"/>
</dbReference>
<gene>
    <name evidence="9" type="ORF">O0235_05095</name>
</gene>
<evidence type="ECO:0000259" key="8">
    <source>
        <dbReference type="PROSITE" id="PS50113"/>
    </source>
</evidence>
<dbReference type="SMART" id="SM00086">
    <property type="entry name" value="PAC"/>
    <property type="match status" value="1"/>
</dbReference>
<evidence type="ECO:0000256" key="5">
    <source>
        <dbReference type="ARBA" id="ARBA00023012"/>
    </source>
</evidence>
<evidence type="ECO:0000259" key="6">
    <source>
        <dbReference type="PROSITE" id="PS50109"/>
    </source>
</evidence>
<keyword evidence="3" id="KW-0597">Phosphoprotein</keyword>
<protein>
    <recommendedName>
        <fullName evidence="2">histidine kinase</fullName>
        <ecNumber evidence="2">2.7.13.3</ecNumber>
    </recommendedName>
</protein>
<dbReference type="InterPro" id="IPR004358">
    <property type="entry name" value="Sig_transdc_His_kin-like_C"/>
</dbReference>
<dbReference type="PROSITE" id="PS50109">
    <property type="entry name" value="HIS_KIN"/>
    <property type="match status" value="1"/>
</dbReference>
<name>A0ABY7MBD7_9CHLR</name>
<keyword evidence="10" id="KW-1185">Reference proteome</keyword>
<dbReference type="InterPro" id="IPR035965">
    <property type="entry name" value="PAS-like_dom_sf"/>
</dbReference>
<dbReference type="PANTHER" id="PTHR43065">
    <property type="entry name" value="SENSOR HISTIDINE KINASE"/>
    <property type="match status" value="1"/>
</dbReference>
<dbReference type="Gene3D" id="3.30.450.20">
    <property type="entry name" value="PAS domain"/>
    <property type="match status" value="3"/>
</dbReference>
<feature type="domain" description="PAS" evidence="7">
    <location>
        <begin position="261"/>
        <end position="303"/>
    </location>
</feature>
<dbReference type="SUPFAM" id="SSF55785">
    <property type="entry name" value="PYP-like sensor domain (PAS domain)"/>
    <property type="match status" value="3"/>
</dbReference>
<dbReference type="Pfam" id="PF08448">
    <property type="entry name" value="PAS_4"/>
    <property type="match status" value="2"/>
</dbReference>
<dbReference type="InterPro" id="IPR003594">
    <property type="entry name" value="HATPase_dom"/>
</dbReference>
<dbReference type="InterPro" id="IPR000014">
    <property type="entry name" value="PAS"/>
</dbReference>
<dbReference type="PROSITE" id="PS50112">
    <property type="entry name" value="PAS"/>
    <property type="match status" value="2"/>
</dbReference>
<dbReference type="InterPro" id="IPR001610">
    <property type="entry name" value="PAC"/>
</dbReference>
<evidence type="ECO:0000313" key="10">
    <source>
        <dbReference type="Proteomes" id="UP001212803"/>
    </source>
</evidence>
<feature type="domain" description="PAC" evidence="8">
    <location>
        <begin position="341"/>
        <end position="394"/>
    </location>
</feature>
<dbReference type="PANTHER" id="PTHR43065:SF42">
    <property type="entry name" value="TWO-COMPONENT SENSOR PPRA"/>
    <property type="match status" value="1"/>
</dbReference>
<dbReference type="Pfam" id="PF12860">
    <property type="entry name" value="PAS_7"/>
    <property type="match status" value="1"/>
</dbReference>
<evidence type="ECO:0000313" key="9">
    <source>
        <dbReference type="EMBL" id="WBL36941.1"/>
    </source>
</evidence>
<proteinExistence type="predicted"/>
<feature type="domain" description="PAS" evidence="7">
    <location>
        <begin position="7"/>
        <end position="47"/>
    </location>
</feature>
<dbReference type="InterPro" id="IPR036097">
    <property type="entry name" value="HisK_dim/P_sf"/>
</dbReference>
<dbReference type="SMART" id="SM00387">
    <property type="entry name" value="HATPase_c"/>
    <property type="match status" value="1"/>
</dbReference>
<sequence length="630" mass="68629">MNVQDTGVELLRGAFEAAPDGMIVVDAEGRAVLWNQAFLAMWGLSEEVMRLPRPELRRQFAARLVRDPEAFLAEAEEVASAPGAVLHRLVELADGRTLEMHSRPIALGERRPGRIWYYRDVTELVQARRELEEASRLLEAQFEGSPFGIIVVGMDGRFLRASRRFFEMSGLDEAWTRLPVLERMAKLEGLARDVSAARAFNLRWRSAPDQSYAATFETWDGRFIRVTTQPLRDAAGAVLGQVFFYLDVTAEQRARMEVEAQEERLRRLVEGLDAGVIVVDRERRFPVANAAALEVLGITREQLGELRLDAETWQATREDGSPMPFEEFPAEQALQTGRAVHGVVMGVRRGDGSRRWLLVSASPLERAPGGEVETVVTTFYDITERRALEQAMARARHLESLAALSGGVAHRLNNQLTAVIGNAWLLSRGENLTPEQQESVAEIQAVARAAAQLVQDLRAYSAPAGGTGATADINRCVADALARFGPGERQRLSVTLAASLPAVAGQADGLAQAIAHLIENGLEASPGAVEVRTALIDAGALQPRRPHRWEPSEPPAGQYVAVLIEDGGEGMDADALARAFDPFFSTRFEGRGLGLPATLGIARRHGGFVGLESAPGRGTLGILLLPAAEA</sequence>